<evidence type="ECO:0000313" key="2">
    <source>
        <dbReference type="Proteomes" id="UP000652477"/>
    </source>
</evidence>
<reference evidence="1" key="1">
    <citation type="submission" date="2020-08" db="EMBL/GenBank/DDBJ databases">
        <title>Genome public.</title>
        <authorList>
            <person name="Liu C."/>
            <person name="Sun Q."/>
        </authorList>
    </citation>
    <scope>NUCLEOTIDE SEQUENCE</scope>
    <source>
        <strain evidence="1">NSJ-55</strain>
    </source>
</reference>
<sequence length="84" mass="9773">MSQEKVERYKKEKANRKKIMKKQRMMGIMRKTVLSLAALALVVWIGYSAYDMYDSDKERTVAQVNYDAVNTYLNGLTKTEETAE</sequence>
<keyword evidence="2" id="KW-1185">Reference proteome</keyword>
<dbReference type="AlphaFoldDB" id="A0A923LFV8"/>
<name>A0A923LFV8_9FIRM</name>
<organism evidence="1 2">
    <name type="scientific">Mediterraneibacter hominis</name>
    <dbReference type="NCBI Taxonomy" id="2763054"/>
    <lineage>
        <taxon>Bacteria</taxon>
        <taxon>Bacillati</taxon>
        <taxon>Bacillota</taxon>
        <taxon>Clostridia</taxon>
        <taxon>Lachnospirales</taxon>
        <taxon>Lachnospiraceae</taxon>
        <taxon>Mediterraneibacter</taxon>
    </lineage>
</organism>
<evidence type="ECO:0000313" key="1">
    <source>
        <dbReference type="EMBL" id="MBC5687560.1"/>
    </source>
</evidence>
<proteinExistence type="predicted"/>
<protein>
    <submittedName>
        <fullName evidence="1">Uncharacterized protein</fullName>
    </submittedName>
</protein>
<accession>A0A923LFV8</accession>
<comment type="caution">
    <text evidence="1">The sequence shown here is derived from an EMBL/GenBank/DDBJ whole genome shotgun (WGS) entry which is preliminary data.</text>
</comment>
<dbReference type="EMBL" id="JACOPF010000001">
    <property type="protein sequence ID" value="MBC5687560.1"/>
    <property type="molecule type" value="Genomic_DNA"/>
</dbReference>
<dbReference type="RefSeq" id="WP_186874242.1">
    <property type="nucleotide sequence ID" value="NZ_JACOPF010000001.1"/>
</dbReference>
<gene>
    <name evidence="1" type="ORF">H8S37_01245</name>
</gene>
<dbReference type="Proteomes" id="UP000652477">
    <property type="component" value="Unassembled WGS sequence"/>
</dbReference>